<accession>A0A1P8K7Q1</accession>
<dbReference type="AlphaFoldDB" id="A0A1P8K7Q1"/>
<evidence type="ECO:0000313" key="2">
    <source>
        <dbReference type="Proteomes" id="UP000186110"/>
    </source>
</evidence>
<reference evidence="1 2" key="1">
    <citation type="submission" date="2017-01" db="EMBL/GenBank/DDBJ databases">
        <authorList>
            <person name="Mah S.A."/>
            <person name="Swanson W.J."/>
            <person name="Moy G.W."/>
            <person name="Vacquier V.D."/>
        </authorList>
    </citation>
    <scope>NUCLEOTIDE SEQUENCE [LARGE SCALE GENOMIC DNA]</scope>
    <source>
        <strain evidence="1 2">DSM 22694</strain>
    </source>
</reference>
<dbReference type="EMBL" id="CP019239">
    <property type="protein sequence ID" value="APW42023.1"/>
    <property type="molecule type" value="Genomic_DNA"/>
</dbReference>
<dbReference type="KEGG" id="rsb:RS694_05385"/>
<dbReference type="STRING" id="1484693.RS694_05385"/>
<dbReference type="Proteomes" id="UP000186110">
    <property type="component" value="Chromosome"/>
</dbReference>
<name>A0A1P8K7Q1_9BURK</name>
<proteinExistence type="predicted"/>
<gene>
    <name evidence="1" type="ORF">RS694_05385</name>
</gene>
<sequence length="122" mass="13831">MEKIQAVQLRKCPSLLPWIDSAVTRSARKRLDDHFPDIEALRHATAHKGENEVNPNAHAPEGQQFALTGFREPHRYSTPYLGKMRSLDITNESLIKVVEVVDAYLSAFEPAAEELERQGHLE</sequence>
<evidence type="ECO:0000313" key="1">
    <source>
        <dbReference type="EMBL" id="APW42023.1"/>
    </source>
</evidence>
<organism evidence="1 2">
    <name type="scientific">Rhodoferax saidenbachensis</name>
    <dbReference type="NCBI Taxonomy" id="1484693"/>
    <lineage>
        <taxon>Bacteria</taxon>
        <taxon>Pseudomonadati</taxon>
        <taxon>Pseudomonadota</taxon>
        <taxon>Betaproteobacteria</taxon>
        <taxon>Burkholderiales</taxon>
        <taxon>Comamonadaceae</taxon>
        <taxon>Rhodoferax</taxon>
    </lineage>
</organism>
<keyword evidence="2" id="KW-1185">Reference proteome</keyword>
<protein>
    <submittedName>
        <fullName evidence="1">Uncharacterized protein</fullName>
    </submittedName>
</protein>